<comment type="subcellular location">
    <subcellularLocation>
        <location evidence="1">Cell membrane</location>
    </subcellularLocation>
</comment>
<feature type="region of interest" description="Disordered" evidence="8">
    <location>
        <begin position="649"/>
        <end position="686"/>
    </location>
</feature>
<evidence type="ECO:0000256" key="8">
    <source>
        <dbReference type="SAM" id="MobiDB-lite"/>
    </source>
</evidence>
<dbReference type="Gene3D" id="1.10.287.950">
    <property type="entry name" value="Methyl-accepting chemotaxis protein"/>
    <property type="match status" value="1"/>
</dbReference>
<keyword evidence="4 6" id="KW-0807">Transducer</keyword>
<evidence type="ECO:0000256" key="1">
    <source>
        <dbReference type="ARBA" id="ARBA00004236"/>
    </source>
</evidence>
<dbReference type="SUPFAM" id="SSF58104">
    <property type="entry name" value="Methyl-accepting chemotaxis protein (MCP) signaling domain"/>
    <property type="match status" value="1"/>
</dbReference>
<dbReference type="EMBL" id="JAFBDR010000022">
    <property type="protein sequence ID" value="MBM7572831.1"/>
    <property type="molecule type" value="Genomic_DNA"/>
</dbReference>
<dbReference type="SMART" id="SM00304">
    <property type="entry name" value="HAMP"/>
    <property type="match status" value="1"/>
</dbReference>
<dbReference type="InterPro" id="IPR003660">
    <property type="entry name" value="HAMP_dom"/>
</dbReference>
<dbReference type="Pfam" id="PF00672">
    <property type="entry name" value="HAMP"/>
    <property type="match status" value="1"/>
</dbReference>
<comment type="similarity">
    <text evidence="5">Belongs to the methyl-accepting chemotaxis (MCP) protein family.</text>
</comment>
<evidence type="ECO:0000313" key="13">
    <source>
        <dbReference type="Proteomes" id="UP001296943"/>
    </source>
</evidence>
<evidence type="ECO:0000256" key="6">
    <source>
        <dbReference type="PROSITE-ProRule" id="PRU00284"/>
    </source>
</evidence>
<dbReference type="SMART" id="SM00283">
    <property type="entry name" value="MA"/>
    <property type="match status" value="1"/>
</dbReference>
<evidence type="ECO:0000259" key="10">
    <source>
        <dbReference type="PROSITE" id="PS50111"/>
    </source>
</evidence>
<dbReference type="RefSeq" id="WP_204501498.1">
    <property type="nucleotide sequence ID" value="NZ_JAFBDR010000022.1"/>
</dbReference>
<evidence type="ECO:0000256" key="3">
    <source>
        <dbReference type="ARBA" id="ARBA00023136"/>
    </source>
</evidence>
<keyword evidence="2" id="KW-1003">Cell membrane</keyword>
<keyword evidence="9" id="KW-0812">Transmembrane</keyword>
<dbReference type="PANTHER" id="PTHR32089">
    <property type="entry name" value="METHYL-ACCEPTING CHEMOTAXIS PROTEIN MCPB"/>
    <property type="match status" value="1"/>
</dbReference>
<comment type="caution">
    <text evidence="12">The sequence shown here is derived from an EMBL/GenBank/DDBJ whole genome shotgun (WGS) entry which is preliminary data.</text>
</comment>
<dbReference type="PROSITE" id="PS50885">
    <property type="entry name" value="HAMP"/>
    <property type="match status" value="1"/>
</dbReference>
<dbReference type="PANTHER" id="PTHR32089:SF112">
    <property type="entry name" value="LYSOZYME-LIKE PROTEIN-RELATED"/>
    <property type="match status" value="1"/>
</dbReference>
<organism evidence="12 13">
    <name type="scientific">Aquibacillus albus</name>
    <dbReference type="NCBI Taxonomy" id="1168171"/>
    <lineage>
        <taxon>Bacteria</taxon>
        <taxon>Bacillati</taxon>
        <taxon>Bacillota</taxon>
        <taxon>Bacilli</taxon>
        <taxon>Bacillales</taxon>
        <taxon>Bacillaceae</taxon>
        <taxon>Aquibacillus</taxon>
    </lineage>
</organism>
<dbReference type="Proteomes" id="UP001296943">
    <property type="component" value="Unassembled WGS sequence"/>
</dbReference>
<dbReference type="Pfam" id="PF00015">
    <property type="entry name" value="MCPsignal"/>
    <property type="match status" value="1"/>
</dbReference>
<keyword evidence="13" id="KW-1185">Reference proteome</keyword>
<feature type="transmembrane region" description="Helical" evidence="9">
    <location>
        <begin position="7"/>
        <end position="30"/>
    </location>
</feature>
<dbReference type="Gene3D" id="6.10.340.10">
    <property type="match status" value="1"/>
</dbReference>
<sequence length="686" mass="76909">MLSIRNRLWYILILTTISLLLLSGFTMYFFNQQTKWTNERETVQRALKHSEQTINLMTKTRQVENQFYYNPSETNAEEMKQSITELQTTAEEYAAHYADYPQISNDFAAIVKSSSKYVDQLEPMVNMYRMVGFSEQEGLHKIINDYYNEFYQFVNDSDELSFKNALLEIKILEQAYIQNNGGEELDLAIKEMNTLINQSSLSQEEKSQFNRNLLKYQQSLHTISNTLAQAESNKNSFENITKEVNENVNHLNNNAENIQNDITTTQNESIKKLSFIFVTIGSLALVTVIGLGIVLIRSIAKSIKRLKQGAEIIGNGNLSYRVPIKTKDEMADLGTTFNQMADKMEISMLKVQKASEVLNDSSANLAVVSEQSTAQAEEVNDSINHVAAGSQQQATQIEESTSLIEQVSKAISNTRVATDDISTSLEVAEKESNNGLSTVEELDKTSSSFIALASHLTKEVKNTANQTEKITKIVSAIEEIADSTNLLALNAAIESARAGESGRGFAVVADEVRKLAERSKNEAKEIYQLVKSIHSQMDNLSKQAGKFDTYQDTQKESVNRTKTAFDRIAKQINEMNEKIKNVNTSIHDVSGANHTLQEKLHEISLISEEAVASTEEVTASSETQAQSIEHVNEAALKLQALSQELSEEVSQFTLNEERGIEKSEDIDEEDSKYTEDEFTPIQSKIS</sequence>
<dbReference type="CDD" id="cd06225">
    <property type="entry name" value="HAMP"/>
    <property type="match status" value="1"/>
</dbReference>
<keyword evidence="7" id="KW-0175">Coiled coil</keyword>
<accession>A0ABS2N3W2</accession>
<evidence type="ECO:0000256" key="4">
    <source>
        <dbReference type="ARBA" id="ARBA00023224"/>
    </source>
</evidence>
<reference evidence="12 13" key="1">
    <citation type="submission" date="2021-01" db="EMBL/GenBank/DDBJ databases">
        <title>Genomic Encyclopedia of Type Strains, Phase IV (KMG-IV): sequencing the most valuable type-strain genomes for metagenomic binning, comparative biology and taxonomic classification.</title>
        <authorList>
            <person name="Goeker M."/>
        </authorList>
    </citation>
    <scope>NUCLEOTIDE SEQUENCE [LARGE SCALE GENOMIC DNA]</scope>
    <source>
        <strain evidence="12 13">DSM 23711</strain>
    </source>
</reference>
<gene>
    <name evidence="12" type="ORF">JOC48_003362</name>
</gene>
<feature type="coiled-coil region" evidence="7">
    <location>
        <begin position="227"/>
        <end position="268"/>
    </location>
</feature>
<evidence type="ECO:0000256" key="5">
    <source>
        <dbReference type="ARBA" id="ARBA00029447"/>
    </source>
</evidence>
<proteinExistence type="inferred from homology"/>
<evidence type="ECO:0000256" key="2">
    <source>
        <dbReference type="ARBA" id="ARBA00022475"/>
    </source>
</evidence>
<evidence type="ECO:0000313" key="12">
    <source>
        <dbReference type="EMBL" id="MBM7572831.1"/>
    </source>
</evidence>
<dbReference type="PROSITE" id="PS50111">
    <property type="entry name" value="CHEMOTAXIS_TRANSDUC_2"/>
    <property type="match status" value="1"/>
</dbReference>
<protein>
    <submittedName>
        <fullName evidence="12">Methyl-accepting chemotaxis protein</fullName>
    </submittedName>
</protein>
<name>A0ABS2N3W2_9BACI</name>
<feature type="domain" description="Methyl-accepting transducer" evidence="10">
    <location>
        <begin position="368"/>
        <end position="625"/>
    </location>
</feature>
<keyword evidence="9" id="KW-1133">Transmembrane helix</keyword>
<feature type="domain" description="HAMP" evidence="11">
    <location>
        <begin position="297"/>
        <end position="349"/>
    </location>
</feature>
<evidence type="ECO:0000256" key="7">
    <source>
        <dbReference type="SAM" id="Coils"/>
    </source>
</evidence>
<dbReference type="InterPro" id="IPR004089">
    <property type="entry name" value="MCPsignal_dom"/>
</dbReference>
<feature type="transmembrane region" description="Helical" evidence="9">
    <location>
        <begin position="273"/>
        <end position="296"/>
    </location>
</feature>
<evidence type="ECO:0000256" key="9">
    <source>
        <dbReference type="SAM" id="Phobius"/>
    </source>
</evidence>
<keyword evidence="3 9" id="KW-0472">Membrane</keyword>
<evidence type="ECO:0000259" key="11">
    <source>
        <dbReference type="PROSITE" id="PS50885"/>
    </source>
</evidence>